<dbReference type="EMBL" id="CP039291">
    <property type="protein sequence ID" value="QCB93022.1"/>
    <property type="molecule type" value="Genomic_DNA"/>
</dbReference>
<evidence type="ECO:0000313" key="2">
    <source>
        <dbReference type="EMBL" id="QCB93022.1"/>
    </source>
</evidence>
<evidence type="ECO:0000313" key="3">
    <source>
        <dbReference type="Proteomes" id="UP000296469"/>
    </source>
</evidence>
<dbReference type="AlphaFoldDB" id="A0A4P7SGC9"/>
<protein>
    <submittedName>
        <fullName evidence="2">Efflux RND transporter periplasmic adaptor subunit</fullName>
    </submittedName>
</protein>
<dbReference type="KEGG" id="celz:E5225_05065"/>
<dbReference type="Gene3D" id="2.40.420.20">
    <property type="match status" value="1"/>
</dbReference>
<reference evidence="2 3" key="1">
    <citation type="submission" date="2019-04" db="EMBL/GenBank/DDBJ databases">
        <title>Isolation and identification of Cellulomonas shaoxiangyii sp. Nov. isolated from feces of the Tibetan antelopes (Pantholops hodgsonii) in the Qinghai-Tibet plateau of China.</title>
        <authorList>
            <person name="Tian Z."/>
        </authorList>
    </citation>
    <scope>NUCLEOTIDE SEQUENCE [LARGE SCALE GENOMIC DNA]</scope>
    <source>
        <strain evidence="2 3">Z28</strain>
    </source>
</reference>
<gene>
    <name evidence="2" type="ORF">E5225_05065</name>
</gene>
<accession>A0A4P7SGC9</accession>
<dbReference type="PANTHER" id="PTHR30469">
    <property type="entry name" value="MULTIDRUG RESISTANCE PROTEIN MDTA"/>
    <property type="match status" value="1"/>
</dbReference>
<dbReference type="Proteomes" id="UP000296469">
    <property type="component" value="Chromosome"/>
</dbReference>
<proteinExistence type="predicted"/>
<evidence type="ECO:0000259" key="1">
    <source>
        <dbReference type="Pfam" id="PF25967"/>
    </source>
</evidence>
<dbReference type="GO" id="GO:0015562">
    <property type="term" value="F:efflux transmembrane transporter activity"/>
    <property type="evidence" value="ECO:0007669"/>
    <property type="project" value="TreeGrafter"/>
</dbReference>
<sequence>MVRRHVFPALRLLVWAVIAVALVKIAFTGADVSTQATGASPTGAVVDRIVEATTGTVTNAVTVRGSVVADPSVPARATLAGTVSKVLAADGQRVDAGTPLLEVRQETPQEPLTRTDPTTGATTVTERKPKVVVQQVTAPVAGTLSLPTLKDQVVAVGDTVGQVAPGTLSVTGTLTPDQQYRLVGAPAEAQVTLKGGPAPFTCTGVRIGTATPAGAGADPAAEPADPAATPSGTVTCAVPADVTAFPGLGADLEIVNGTAADAVVVPVTAVQGTVQRGNVWVVADEGAEPEERAIGLGLTDGEVVQVTEGLAVGDRVLEFIPVPGGAGDVDCTDPAQYDPAVCGG</sequence>
<dbReference type="InterPro" id="IPR058627">
    <property type="entry name" value="MdtA-like_C"/>
</dbReference>
<feature type="domain" description="Multidrug resistance protein MdtA-like C-terminal permuted SH3" evidence="1">
    <location>
        <begin position="261"/>
        <end position="316"/>
    </location>
</feature>
<dbReference type="Gene3D" id="2.40.50.100">
    <property type="match status" value="1"/>
</dbReference>
<name>A0A4P7SGC9_9CELL</name>
<keyword evidence="3" id="KW-1185">Reference proteome</keyword>
<dbReference type="GO" id="GO:1990281">
    <property type="term" value="C:efflux pump complex"/>
    <property type="evidence" value="ECO:0007669"/>
    <property type="project" value="TreeGrafter"/>
</dbReference>
<dbReference type="OrthoDB" id="4401807at2"/>
<dbReference type="Pfam" id="PF25967">
    <property type="entry name" value="RND-MFP_C"/>
    <property type="match status" value="1"/>
</dbReference>
<dbReference type="RefSeq" id="WP_135972861.1">
    <property type="nucleotide sequence ID" value="NZ_CP039291.1"/>
</dbReference>
<organism evidence="2 3">
    <name type="scientific">Cellulomonas shaoxiangyii</name>
    <dbReference type="NCBI Taxonomy" id="2566013"/>
    <lineage>
        <taxon>Bacteria</taxon>
        <taxon>Bacillati</taxon>
        <taxon>Actinomycetota</taxon>
        <taxon>Actinomycetes</taxon>
        <taxon>Micrococcales</taxon>
        <taxon>Cellulomonadaceae</taxon>
        <taxon>Cellulomonas</taxon>
    </lineage>
</organism>